<proteinExistence type="predicted"/>
<evidence type="ECO:0000313" key="2">
    <source>
        <dbReference type="Proteomes" id="UP001164746"/>
    </source>
</evidence>
<dbReference type="PANTHER" id="PTHR24024:SF18">
    <property type="entry name" value="SHORT-CHAIN COLLAGEN C4-LIKE"/>
    <property type="match status" value="1"/>
</dbReference>
<evidence type="ECO:0000313" key="1">
    <source>
        <dbReference type="EMBL" id="WAQ93773.1"/>
    </source>
</evidence>
<dbReference type="EMBL" id="CP111012">
    <property type="protein sequence ID" value="WAQ93773.1"/>
    <property type="molecule type" value="Genomic_DNA"/>
</dbReference>
<evidence type="ECO:0008006" key="3">
    <source>
        <dbReference type="Google" id="ProtNLM"/>
    </source>
</evidence>
<keyword evidence="2" id="KW-1185">Reference proteome</keyword>
<gene>
    <name evidence="1" type="ORF">MAR_006244</name>
</gene>
<dbReference type="PANTHER" id="PTHR24024">
    <property type="entry name" value="PULMONARY SURFACTANT-ASSOCIATED PROTEIN A"/>
    <property type="match status" value="1"/>
</dbReference>
<name>A0ABY7DA07_MYAAR</name>
<sequence length="152" mass="16603">MHGISAVKRASFCIVASGYYSLMYVSTGLRGEYEFSDLHYDGGSRYFGQNLNDEDAPCAVCKSPRSSSVMIPGRKECFPGWTKEYNGYLVAGDYQHASASEFICLDERPEMIVGGAANKDGKTFYIAEAVCGSLPCPPYVQGRELTCVVCSK</sequence>
<accession>A0ABY7DA07</accession>
<dbReference type="Proteomes" id="UP001164746">
    <property type="component" value="Chromosome 1"/>
</dbReference>
<organism evidence="1 2">
    <name type="scientific">Mya arenaria</name>
    <name type="common">Soft-shell clam</name>
    <dbReference type="NCBI Taxonomy" id="6604"/>
    <lineage>
        <taxon>Eukaryota</taxon>
        <taxon>Metazoa</taxon>
        <taxon>Spiralia</taxon>
        <taxon>Lophotrochozoa</taxon>
        <taxon>Mollusca</taxon>
        <taxon>Bivalvia</taxon>
        <taxon>Autobranchia</taxon>
        <taxon>Heteroconchia</taxon>
        <taxon>Euheterodonta</taxon>
        <taxon>Imparidentia</taxon>
        <taxon>Neoheterodontei</taxon>
        <taxon>Myida</taxon>
        <taxon>Myoidea</taxon>
        <taxon>Myidae</taxon>
        <taxon>Mya</taxon>
    </lineage>
</organism>
<reference evidence="1" key="1">
    <citation type="submission" date="2022-11" db="EMBL/GenBank/DDBJ databases">
        <title>Centuries of genome instability and evolution in soft-shell clam transmissible cancer (bioRxiv).</title>
        <authorList>
            <person name="Hart S.F.M."/>
            <person name="Yonemitsu M.A."/>
            <person name="Giersch R.M."/>
            <person name="Beal B.F."/>
            <person name="Arriagada G."/>
            <person name="Davis B.W."/>
            <person name="Ostrander E.A."/>
            <person name="Goff S.P."/>
            <person name="Metzger M.J."/>
        </authorList>
    </citation>
    <scope>NUCLEOTIDE SEQUENCE</scope>
    <source>
        <strain evidence="1">MELC-2E11</strain>
        <tissue evidence="1">Siphon/mantle</tissue>
    </source>
</reference>
<dbReference type="InterPro" id="IPR051077">
    <property type="entry name" value="Ca-dependent_lectin"/>
</dbReference>
<protein>
    <recommendedName>
        <fullName evidence="3">Short-chain collagen C4-like</fullName>
    </recommendedName>
</protein>